<name>A0ABW0EZG5_9HYPH</name>
<dbReference type="Proteomes" id="UP001595976">
    <property type="component" value="Unassembled WGS sequence"/>
</dbReference>
<protein>
    <submittedName>
        <fullName evidence="1">Uncharacterized protein</fullName>
    </submittedName>
</protein>
<evidence type="ECO:0000313" key="1">
    <source>
        <dbReference type="EMBL" id="MFC5292658.1"/>
    </source>
</evidence>
<organism evidence="1 2">
    <name type="scientific">Bosea minatitlanensis</name>
    <dbReference type="NCBI Taxonomy" id="128782"/>
    <lineage>
        <taxon>Bacteria</taxon>
        <taxon>Pseudomonadati</taxon>
        <taxon>Pseudomonadota</taxon>
        <taxon>Alphaproteobacteria</taxon>
        <taxon>Hyphomicrobiales</taxon>
        <taxon>Boseaceae</taxon>
        <taxon>Bosea</taxon>
    </lineage>
</organism>
<comment type="caution">
    <text evidence="1">The sequence shown here is derived from an EMBL/GenBank/DDBJ whole genome shotgun (WGS) entry which is preliminary data.</text>
</comment>
<evidence type="ECO:0000313" key="2">
    <source>
        <dbReference type="Proteomes" id="UP001595976"/>
    </source>
</evidence>
<reference evidence="2" key="1">
    <citation type="journal article" date="2019" name="Int. J. Syst. Evol. Microbiol.">
        <title>The Global Catalogue of Microorganisms (GCM) 10K type strain sequencing project: providing services to taxonomists for standard genome sequencing and annotation.</title>
        <authorList>
            <consortium name="The Broad Institute Genomics Platform"/>
            <consortium name="The Broad Institute Genome Sequencing Center for Infectious Disease"/>
            <person name="Wu L."/>
            <person name="Ma J."/>
        </authorList>
    </citation>
    <scope>NUCLEOTIDE SEQUENCE [LARGE SCALE GENOMIC DNA]</scope>
    <source>
        <strain evidence="2">CGMCC 1.15643</strain>
    </source>
</reference>
<gene>
    <name evidence="1" type="ORF">ACFPK2_06620</name>
</gene>
<keyword evidence="2" id="KW-1185">Reference proteome</keyword>
<sequence>MSYTILSATYCNEDGSAVIAHTEEVGSVIISRDDMPDLWALLDGIDIASFAPPQVDPEDISDRQFAQQLAIMGTITEAEAVAWAARGELPPAMEAAVAALPEGERFAATMLLSSARTYEFSHPLGPQIGALLGFSEEQRRALWLAAAAL</sequence>
<accession>A0ABW0EZG5</accession>
<dbReference type="EMBL" id="JBHSLI010000002">
    <property type="protein sequence ID" value="MFC5292658.1"/>
    <property type="molecule type" value="Genomic_DNA"/>
</dbReference>
<proteinExistence type="predicted"/>
<dbReference type="RefSeq" id="WP_260347929.1">
    <property type="nucleotide sequence ID" value="NZ_JAOAOS010000002.1"/>
</dbReference>